<protein>
    <submittedName>
        <fullName evidence="1">Uncharacterized protein</fullName>
    </submittedName>
</protein>
<name>A0A1V0QDZ0_9BACT</name>
<dbReference type="Proteomes" id="UP000186351">
    <property type="component" value="Chromosome"/>
</dbReference>
<dbReference type="RefSeq" id="WP_084273897.1">
    <property type="nucleotide sequence ID" value="NZ_CAJTAP010000010.1"/>
</dbReference>
<dbReference type="STRING" id="1796646.A4V02_13640"/>
<evidence type="ECO:0000313" key="1">
    <source>
        <dbReference type="EMBL" id="ARE60775.1"/>
    </source>
</evidence>
<evidence type="ECO:0000313" key="2">
    <source>
        <dbReference type="Proteomes" id="UP000186351"/>
    </source>
</evidence>
<accession>A0A1V0QDZ0</accession>
<gene>
    <name evidence="1" type="ORF">A4V02_13640</name>
</gene>
<keyword evidence="2" id="KW-1185">Reference proteome</keyword>
<dbReference type="KEGG" id="pary:A4V02_13640"/>
<accession>A0A1Z2XKS1</accession>
<dbReference type="AlphaFoldDB" id="A0A1V0QDZ0"/>
<proteinExistence type="predicted"/>
<reference evidence="2" key="1">
    <citation type="submission" date="2016-04" db="EMBL/GenBank/DDBJ databases">
        <title>Complete Genome Sequences of Twelve Strains of a Stable Defined Moderately Diverse Mouse Microbiota 2 (sDMDMm2).</title>
        <authorList>
            <person name="Uchimura Y."/>
            <person name="Wyss M."/>
            <person name="Brugiroux S."/>
            <person name="Limenitakis J.P."/>
            <person name="Stecher B."/>
            <person name="McCoy K.D."/>
            <person name="Macpherson A.J."/>
        </authorList>
    </citation>
    <scope>NUCLEOTIDE SEQUENCE [LARGE SCALE GENOMIC DNA]</scope>
    <source>
        <strain evidence="2">YL27</strain>
    </source>
</reference>
<sequence length="60" mass="6475">MKTVLLAIAIVAVCVVLLGIKVLFVKGSRFPSGHVHDNVALRRKGITCASGHAHKNDKRK</sequence>
<dbReference type="EMBL" id="CP015402">
    <property type="protein sequence ID" value="ARE60775.1"/>
    <property type="molecule type" value="Genomic_DNA"/>
</dbReference>
<organism evidence="1 2">
    <name type="scientific">Muribaculum intestinale</name>
    <dbReference type="NCBI Taxonomy" id="1796646"/>
    <lineage>
        <taxon>Bacteria</taxon>
        <taxon>Pseudomonadati</taxon>
        <taxon>Bacteroidota</taxon>
        <taxon>Bacteroidia</taxon>
        <taxon>Bacteroidales</taxon>
        <taxon>Muribaculaceae</taxon>
        <taxon>Muribaculum</taxon>
    </lineage>
</organism>
<dbReference type="GeneID" id="65535355"/>